<comment type="caution">
    <text evidence="1">The sequence shown here is derived from an EMBL/GenBank/DDBJ whole genome shotgun (WGS) entry which is preliminary data.</text>
</comment>
<evidence type="ECO:0000313" key="2">
    <source>
        <dbReference type="Proteomes" id="UP001372338"/>
    </source>
</evidence>
<dbReference type="Proteomes" id="UP001372338">
    <property type="component" value="Unassembled WGS sequence"/>
</dbReference>
<sequence length="92" mass="10085">MIQPLDIESASLEVNNAIPDDQVVVPSQAGPQVSNPGSSFDINDPRQCMEDINQSHDLVVDVTDDDMSNELYELYDFALFVVAGNVGWDVTN</sequence>
<gene>
    <name evidence="1" type="ORF">RIF29_25346</name>
</gene>
<accession>A0AAN9HXE2</accession>
<dbReference type="AlphaFoldDB" id="A0AAN9HXE2"/>
<dbReference type="EMBL" id="JAYWIO010000005">
    <property type="protein sequence ID" value="KAK7259733.1"/>
    <property type="molecule type" value="Genomic_DNA"/>
</dbReference>
<protein>
    <submittedName>
        <fullName evidence="1">Uncharacterized protein</fullName>
    </submittedName>
</protein>
<organism evidence="1 2">
    <name type="scientific">Crotalaria pallida</name>
    <name type="common">Smooth rattlebox</name>
    <name type="synonym">Crotalaria striata</name>
    <dbReference type="NCBI Taxonomy" id="3830"/>
    <lineage>
        <taxon>Eukaryota</taxon>
        <taxon>Viridiplantae</taxon>
        <taxon>Streptophyta</taxon>
        <taxon>Embryophyta</taxon>
        <taxon>Tracheophyta</taxon>
        <taxon>Spermatophyta</taxon>
        <taxon>Magnoliopsida</taxon>
        <taxon>eudicotyledons</taxon>
        <taxon>Gunneridae</taxon>
        <taxon>Pentapetalae</taxon>
        <taxon>rosids</taxon>
        <taxon>fabids</taxon>
        <taxon>Fabales</taxon>
        <taxon>Fabaceae</taxon>
        <taxon>Papilionoideae</taxon>
        <taxon>50 kb inversion clade</taxon>
        <taxon>genistoids sensu lato</taxon>
        <taxon>core genistoids</taxon>
        <taxon>Crotalarieae</taxon>
        <taxon>Crotalaria</taxon>
    </lineage>
</organism>
<proteinExistence type="predicted"/>
<name>A0AAN9HXE2_CROPI</name>
<evidence type="ECO:0000313" key="1">
    <source>
        <dbReference type="EMBL" id="KAK7259733.1"/>
    </source>
</evidence>
<keyword evidence="2" id="KW-1185">Reference proteome</keyword>
<reference evidence="1 2" key="1">
    <citation type="submission" date="2024-01" db="EMBL/GenBank/DDBJ databases">
        <title>The genomes of 5 underutilized Papilionoideae crops provide insights into root nodulation and disease resistanc.</title>
        <authorList>
            <person name="Yuan L."/>
        </authorList>
    </citation>
    <scope>NUCLEOTIDE SEQUENCE [LARGE SCALE GENOMIC DNA]</scope>
    <source>
        <strain evidence="1">ZHUSHIDOU_FW_LH</strain>
        <tissue evidence="1">Leaf</tissue>
    </source>
</reference>